<evidence type="ECO:0000313" key="3">
    <source>
        <dbReference type="Proteomes" id="UP000594161"/>
    </source>
</evidence>
<dbReference type="Proteomes" id="UP000594161">
    <property type="component" value="Segment"/>
</dbReference>
<keyword evidence="3" id="KW-1185">Reference proteome</keyword>
<keyword evidence="1" id="KW-0812">Transmembrane</keyword>
<dbReference type="KEGG" id="vg:65130129"/>
<evidence type="ECO:0000313" key="2">
    <source>
        <dbReference type="EMBL" id="QOR59600.1"/>
    </source>
</evidence>
<accession>A0A7M1S2I4</accession>
<organism evidence="2 3">
    <name type="scientific">uncultured phage cr126_1</name>
    <dbReference type="NCBI Taxonomy" id="2772075"/>
    <lineage>
        <taxon>Viruses</taxon>
        <taxon>Duplodnaviria</taxon>
        <taxon>Heunggongvirae</taxon>
        <taxon>Uroviricota</taxon>
        <taxon>Caudoviricetes</taxon>
        <taxon>Crassvirales</taxon>
        <taxon>Steigviridae</taxon>
        <taxon>Asinivirinae</taxon>
        <taxon>Kolpuevirus</taxon>
        <taxon>Kolpuevirus hominis</taxon>
    </lineage>
</organism>
<keyword evidence="1" id="KW-1133">Transmembrane helix</keyword>
<feature type="transmembrane region" description="Helical" evidence="1">
    <location>
        <begin position="79"/>
        <end position="99"/>
    </location>
</feature>
<name>A0A7M1S2I4_9CAUD</name>
<protein>
    <submittedName>
        <fullName evidence="2">Uncharacterized protein</fullName>
    </submittedName>
</protein>
<dbReference type="RefSeq" id="YP_010111758.1">
    <property type="nucleotide sequence ID" value="NC_055884.1"/>
</dbReference>
<evidence type="ECO:0000256" key="1">
    <source>
        <dbReference type="SAM" id="Phobius"/>
    </source>
</evidence>
<proteinExistence type="predicted"/>
<feature type="transmembrane region" description="Helical" evidence="1">
    <location>
        <begin position="49"/>
        <end position="73"/>
    </location>
</feature>
<dbReference type="EMBL" id="MT774391">
    <property type="protein sequence ID" value="QOR59600.1"/>
    <property type="molecule type" value="Genomic_DNA"/>
</dbReference>
<dbReference type="GeneID" id="65130129"/>
<sequence length="116" mass="13261">MYGSRILYPNRTVILKPSTCEIKELTPEEKRLKSLRYVRDKCDDKYGSFTIYALIALLGVLVNAQLQGISLIFKYPILIPMYLSVPFGVYLIGVAFLLYSKYLDRKISKLSNGTDI</sequence>
<reference evidence="2 3" key="1">
    <citation type="submission" date="2020-07" db="EMBL/GenBank/DDBJ databases">
        <title>Taxonomic proposal: Crassvirales, a new order of highly abundant and diverse bacterial viruses.</title>
        <authorList>
            <person name="Shkoporov A.N."/>
            <person name="Stockdale S.R."/>
            <person name="Guerin E."/>
            <person name="Ross R.P."/>
            <person name="Hill C."/>
        </authorList>
    </citation>
    <scope>NUCLEOTIDE SEQUENCE [LARGE SCALE GENOMIC DNA]</scope>
</reference>
<keyword evidence="1" id="KW-0472">Membrane</keyword>